<protein>
    <recommendedName>
        <fullName evidence="7">AA1-like domain-containing protein</fullName>
    </recommendedName>
</protein>
<evidence type="ECO:0000313" key="9">
    <source>
        <dbReference type="Proteomes" id="UP000749293"/>
    </source>
</evidence>
<sequence>MLFSAVFALAGLAAATPVARGLTDVTFVENLSVRKIQSGNTTTINSFSLDLSNPDYANTTCTMIDAAGAPPVTAQCEDSNGEVISYRATIWGSSDSNGAGYSVEVVHSLGALTKIGQEDVPVYCRAGGAGPDDFVCNQVGGSVEIDLNFV</sequence>
<gene>
    <name evidence="8" type="ORF">GMORB2_7743</name>
</gene>
<organism evidence="8 9">
    <name type="scientific">Geosmithia morbida</name>
    <dbReference type="NCBI Taxonomy" id="1094350"/>
    <lineage>
        <taxon>Eukaryota</taxon>
        <taxon>Fungi</taxon>
        <taxon>Dikarya</taxon>
        <taxon>Ascomycota</taxon>
        <taxon>Pezizomycotina</taxon>
        <taxon>Sordariomycetes</taxon>
        <taxon>Hypocreomycetidae</taxon>
        <taxon>Hypocreales</taxon>
        <taxon>Bionectriaceae</taxon>
        <taxon>Geosmithia</taxon>
    </lineage>
</organism>
<dbReference type="Gene3D" id="2.40.350.20">
    <property type="match status" value="1"/>
</dbReference>
<reference evidence="8" key="1">
    <citation type="submission" date="2020-03" db="EMBL/GenBank/DDBJ databases">
        <title>Site-based positive gene gene selection in Geosmithia morbida across the United States reveals a broad range of putative effectors and factors for local host and environmental adapation.</title>
        <authorList>
            <person name="Onufrak A."/>
            <person name="Murdoch R.W."/>
            <person name="Gazis R."/>
            <person name="Huff M."/>
            <person name="Staton M."/>
            <person name="Klingeman W."/>
            <person name="Hadziabdic D."/>
        </authorList>
    </citation>
    <scope>NUCLEOTIDE SEQUENCE</scope>
    <source>
        <strain evidence="8">1262</strain>
    </source>
</reference>
<keyword evidence="2" id="KW-0964">Secreted</keyword>
<feature type="chain" id="PRO_5040394895" description="AA1-like domain-containing protein" evidence="6">
    <location>
        <begin position="22"/>
        <end position="150"/>
    </location>
</feature>
<evidence type="ECO:0000256" key="1">
    <source>
        <dbReference type="ARBA" id="ARBA00004613"/>
    </source>
</evidence>
<feature type="disulfide bond" evidence="5">
    <location>
        <begin position="61"/>
        <end position="76"/>
    </location>
</feature>
<name>A0A9P5D3U5_9HYPO</name>
<dbReference type="RefSeq" id="XP_035320802.1">
    <property type="nucleotide sequence ID" value="XM_035469708.1"/>
</dbReference>
<feature type="signal peptide" evidence="6">
    <location>
        <begin position="1"/>
        <end position="21"/>
    </location>
</feature>
<evidence type="ECO:0000256" key="4">
    <source>
        <dbReference type="ARBA" id="ARBA00023157"/>
    </source>
</evidence>
<dbReference type="GeneID" id="55973966"/>
<dbReference type="OrthoDB" id="3928926at2759"/>
<evidence type="ECO:0000259" key="7">
    <source>
        <dbReference type="PROSITE" id="PS51895"/>
    </source>
</evidence>
<evidence type="ECO:0000256" key="3">
    <source>
        <dbReference type="ARBA" id="ARBA00022729"/>
    </source>
</evidence>
<evidence type="ECO:0000313" key="8">
    <source>
        <dbReference type="EMBL" id="KAF4122150.1"/>
    </source>
</evidence>
<comment type="subcellular location">
    <subcellularLocation>
        <location evidence="1">Secreted</location>
    </subcellularLocation>
</comment>
<dbReference type="Pfam" id="PF16541">
    <property type="entry name" value="AltA1"/>
    <property type="match status" value="1"/>
</dbReference>
<dbReference type="EMBL" id="JAANYQ010000010">
    <property type="protein sequence ID" value="KAF4122150.1"/>
    <property type="molecule type" value="Genomic_DNA"/>
</dbReference>
<keyword evidence="3 6" id="KW-0732">Signal</keyword>
<dbReference type="PROSITE" id="PS51895">
    <property type="entry name" value="AA1"/>
    <property type="match status" value="1"/>
</dbReference>
<keyword evidence="4 5" id="KW-1015">Disulfide bond</keyword>
<dbReference type="GO" id="GO:0005576">
    <property type="term" value="C:extracellular region"/>
    <property type="evidence" value="ECO:0007669"/>
    <property type="project" value="UniProtKB-SubCell"/>
</dbReference>
<evidence type="ECO:0000256" key="6">
    <source>
        <dbReference type="SAM" id="SignalP"/>
    </source>
</evidence>
<evidence type="ECO:0000256" key="5">
    <source>
        <dbReference type="PROSITE-ProRule" id="PRU01243"/>
    </source>
</evidence>
<dbReference type="AlphaFoldDB" id="A0A9P5D3U5"/>
<dbReference type="Proteomes" id="UP000749293">
    <property type="component" value="Unassembled WGS sequence"/>
</dbReference>
<feature type="disulfide bond" evidence="5">
    <location>
        <begin position="124"/>
        <end position="136"/>
    </location>
</feature>
<proteinExistence type="predicted"/>
<feature type="domain" description="AA1-like" evidence="7">
    <location>
        <begin position="21"/>
        <end position="149"/>
    </location>
</feature>
<keyword evidence="9" id="KW-1185">Reference proteome</keyword>
<dbReference type="InterPro" id="IPR032382">
    <property type="entry name" value="AltA1"/>
</dbReference>
<evidence type="ECO:0000256" key="2">
    <source>
        <dbReference type="ARBA" id="ARBA00022525"/>
    </source>
</evidence>
<accession>A0A9P5D3U5</accession>
<comment type="caution">
    <text evidence="8">The sequence shown here is derived from an EMBL/GenBank/DDBJ whole genome shotgun (WGS) entry which is preliminary data.</text>
</comment>